<accession>A0A382JNH0</accession>
<organism evidence="3">
    <name type="scientific">marine metagenome</name>
    <dbReference type="NCBI Taxonomy" id="408172"/>
    <lineage>
        <taxon>unclassified sequences</taxon>
        <taxon>metagenomes</taxon>
        <taxon>ecological metagenomes</taxon>
    </lineage>
</organism>
<name>A0A382JNH0_9ZZZZ</name>
<sequence>MTKRKVFGIKIFFIGIIFFVIQLSVLNGCFQIQASKMSKNKLNKEHHLEDGSFKNNYSSSINKPFSDLIKWRWNRTQPEPFNFKLHKNDPKFLKENREIPTLTWIGHATLLIQIKGVNILTDPHLTQRASPFSFAGPKRYTAPGLLIEDLPIIDLILISHNHYDSLDKLTIKTLYERQPDKHPKIFVPLKLKQWFLDLGIKNVTELDWKESAKFGEWEIHAVPVQHWSSRTPFDRNKTLWAGWVLEAEGFRFFFAGDTGYSKDFKNLGDQFGQFDLAAIPIGAYEPRWFMKSAHVNPEEAVMIHRDINARYSVGIHWGTFILTDEPVNEPPIRLLAALKKEGISKEKFFVMKHGETKMLDFLIKEKEP</sequence>
<dbReference type="PANTHER" id="PTHR15032">
    <property type="entry name" value="N-ACYL-PHOSPHATIDYLETHANOLAMINE-HYDROLYZING PHOSPHOLIPASE D"/>
    <property type="match status" value="1"/>
</dbReference>
<keyword evidence="1" id="KW-0812">Transmembrane</keyword>
<dbReference type="SUPFAM" id="SSF56281">
    <property type="entry name" value="Metallo-hydrolase/oxidoreductase"/>
    <property type="match status" value="1"/>
</dbReference>
<dbReference type="Gene3D" id="3.60.15.10">
    <property type="entry name" value="Ribonuclease Z/Hydroxyacylglutathione hydrolase-like"/>
    <property type="match status" value="1"/>
</dbReference>
<dbReference type="Pfam" id="PF12706">
    <property type="entry name" value="Lactamase_B_2"/>
    <property type="match status" value="1"/>
</dbReference>
<protein>
    <recommendedName>
        <fullName evidence="2">Metallo-beta-lactamase domain-containing protein</fullName>
    </recommendedName>
</protein>
<dbReference type="InterPro" id="IPR001279">
    <property type="entry name" value="Metallo-B-lactamas"/>
</dbReference>
<dbReference type="EMBL" id="UINC01075291">
    <property type="protein sequence ID" value="SVC13328.1"/>
    <property type="molecule type" value="Genomic_DNA"/>
</dbReference>
<feature type="domain" description="Metallo-beta-lactamase" evidence="2">
    <location>
        <begin position="118"/>
        <end position="317"/>
    </location>
</feature>
<gene>
    <name evidence="3" type="ORF">METZ01_LOCUS266182</name>
</gene>
<evidence type="ECO:0000313" key="3">
    <source>
        <dbReference type="EMBL" id="SVC13328.1"/>
    </source>
</evidence>
<feature type="transmembrane region" description="Helical" evidence="1">
    <location>
        <begin position="7"/>
        <end position="26"/>
    </location>
</feature>
<evidence type="ECO:0000259" key="2">
    <source>
        <dbReference type="Pfam" id="PF12706"/>
    </source>
</evidence>
<dbReference type="AlphaFoldDB" id="A0A382JNH0"/>
<proteinExistence type="predicted"/>
<dbReference type="GO" id="GO:0005737">
    <property type="term" value="C:cytoplasm"/>
    <property type="evidence" value="ECO:0007669"/>
    <property type="project" value="TreeGrafter"/>
</dbReference>
<reference evidence="3" key="1">
    <citation type="submission" date="2018-05" db="EMBL/GenBank/DDBJ databases">
        <authorList>
            <person name="Lanie J.A."/>
            <person name="Ng W.-L."/>
            <person name="Kazmierczak K.M."/>
            <person name="Andrzejewski T.M."/>
            <person name="Davidsen T.M."/>
            <person name="Wayne K.J."/>
            <person name="Tettelin H."/>
            <person name="Glass J.I."/>
            <person name="Rusch D."/>
            <person name="Podicherti R."/>
            <person name="Tsui H.-C.T."/>
            <person name="Winkler M.E."/>
        </authorList>
    </citation>
    <scope>NUCLEOTIDE SEQUENCE</scope>
</reference>
<keyword evidence="1" id="KW-1133">Transmembrane helix</keyword>
<dbReference type="InterPro" id="IPR036866">
    <property type="entry name" value="RibonucZ/Hydroxyglut_hydro"/>
</dbReference>
<evidence type="ECO:0000256" key="1">
    <source>
        <dbReference type="SAM" id="Phobius"/>
    </source>
</evidence>
<dbReference type="PANTHER" id="PTHR15032:SF4">
    <property type="entry name" value="N-ACYL-PHOSPHATIDYLETHANOLAMINE-HYDROLYZING PHOSPHOLIPASE D"/>
    <property type="match status" value="1"/>
</dbReference>
<keyword evidence="1" id="KW-0472">Membrane</keyword>